<dbReference type="InterPro" id="IPR051078">
    <property type="entry name" value="SGF11"/>
</dbReference>
<keyword evidence="9" id="KW-0539">Nucleus</keyword>
<keyword evidence="4" id="KW-0862">Zinc</keyword>
<keyword evidence="3" id="KW-0863">Zinc-finger</keyword>
<dbReference type="InterPro" id="IPR013246">
    <property type="entry name" value="SAGA_su_Sgf11"/>
</dbReference>
<evidence type="ECO:0000313" key="13">
    <source>
        <dbReference type="Proteomes" id="UP001652700"/>
    </source>
</evidence>
<evidence type="ECO:0000256" key="11">
    <source>
        <dbReference type="SAM" id="MobiDB-lite"/>
    </source>
</evidence>
<dbReference type="InParanoid" id="A0A6P7FPV8"/>
<evidence type="ECO:0000256" key="2">
    <source>
        <dbReference type="ARBA" id="ARBA00022723"/>
    </source>
</evidence>
<evidence type="ECO:0000313" key="14">
    <source>
        <dbReference type="RefSeq" id="XP_028134995.1"/>
    </source>
</evidence>
<keyword evidence="2" id="KW-0479">Metal-binding</keyword>
<dbReference type="KEGG" id="dvv:114329916"/>
<dbReference type="FunCoup" id="A0A6P7FPV8">
    <property type="interactions" value="188"/>
</dbReference>
<dbReference type="Pfam" id="PF08209">
    <property type="entry name" value="Sgf11"/>
    <property type="match status" value="1"/>
</dbReference>
<evidence type="ECO:0000256" key="5">
    <source>
        <dbReference type="ARBA" id="ARBA00022853"/>
    </source>
</evidence>
<reference evidence="14" key="1">
    <citation type="submission" date="2025-04" db="UniProtKB">
        <authorList>
            <consortium name="RefSeq"/>
        </authorList>
    </citation>
    <scope>IDENTIFICATION</scope>
    <source>
        <tissue evidence="14">Whole insect</tissue>
    </source>
</reference>
<evidence type="ECO:0000256" key="3">
    <source>
        <dbReference type="ARBA" id="ARBA00022771"/>
    </source>
</evidence>
<keyword evidence="7 10" id="KW-0010">Activator</keyword>
<evidence type="ECO:0000256" key="7">
    <source>
        <dbReference type="ARBA" id="ARBA00023159"/>
    </source>
</evidence>
<dbReference type="GO" id="GO:0006325">
    <property type="term" value="P:chromatin organization"/>
    <property type="evidence" value="ECO:0007669"/>
    <property type="project" value="UniProtKB-KW"/>
</dbReference>
<organism evidence="14">
    <name type="scientific">Diabrotica virgifera virgifera</name>
    <name type="common">western corn rootworm</name>
    <dbReference type="NCBI Taxonomy" id="50390"/>
    <lineage>
        <taxon>Eukaryota</taxon>
        <taxon>Metazoa</taxon>
        <taxon>Ecdysozoa</taxon>
        <taxon>Arthropoda</taxon>
        <taxon>Hexapoda</taxon>
        <taxon>Insecta</taxon>
        <taxon>Pterygota</taxon>
        <taxon>Neoptera</taxon>
        <taxon>Endopterygota</taxon>
        <taxon>Coleoptera</taxon>
        <taxon>Polyphaga</taxon>
        <taxon>Cucujiformia</taxon>
        <taxon>Chrysomeloidea</taxon>
        <taxon>Chrysomelidae</taxon>
        <taxon>Galerucinae</taxon>
        <taxon>Diabroticina</taxon>
        <taxon>Diabroticites</taxon>
        <taxon>Diabrotica</taxon>
    </lineage>
</organism>
<evidence type="ECO:0000256" key="4">
    <source>
        <dbReference type="ARBA" id="ARBA00022833"/>
    </source>
</evidence>
<dbReference type="PANTHER" id="PTHR46367">
    <property type="entry name" value="ATAXIN-7-LIKE PROTEIN 3"/>
    <property type="match status" value="1"/>
</dbReference>
<dbReference type="Gene3D" id="3.30.160.60">
    <property type="entry name" value="Classic Zinc Finger"/>
    <property type="match status" value="1"/>
</dbReference>
<feature type="compositionally biased region" description="Basic residues" evidence="11">
    <location>
        <begin position="154"/>
        <end position="172"/>
    </location>
</feature>
<gene>
    <name evidence="14" type="primary">LOC114329916</name>
</gene>
<keyword evidence="13" id="KW-1185">Reference proteome</keyword>
<dbReference type="RefSeq" id="XP_028134995.1">
    <property type="nucleotide sequence ID" value="XM_028279194.1"/>
</dbReference>
<dbReference type="GO" id="GO:0071819">
    <property type="term" value="C:DUBm complex"/>
    <property type="evidence" value="ECO:0007669"/>
    <property type="project" value="TreeGrafter"/>
</dbReference>
<dbReference type="GeneID" id="114329916"/>
<proteinExistence type="inferred from homology"/>
<keyword evidence="5" id="KW-0156">Chromatin regulator</keyword>
<dbReference type="PANTHER" id="PTHR46367:SF1">
    <property type="entry name" value="ATAXIN-7-LIKE PROTEIN 3"/>
    <property type="match status" value="1"/>
</dbReference>
<dbReference type="GO" id="GO:0003713">
    <property type="term" value="F:transcription coactivator activity"/>
    <property type="evidence" value="ECO:0007669"/>
    <property type="project" value="TreeGrafter"/>
</dbReference>
<evidence type="ECO:0000256" key="10">
    <source>
        <dbReference type="RuleBase" id="RU261113"/>
    </source>
</evidence>
<dbReference type="CTD" id="40035"/>
<dbReference type="GO" id="GO:0006357">
    <property type="term" value="P:regulation of transcription by RNA polymerase II"/>
    <property type="evidence" value="ECO:0007669"/>
    <property type="project" value="TreeGrafter"/>
</dbReference>
<feature type="region of interest" description="Disordered" evidence="11">
    <location>
        <begin position="199"/>
        <end position="250"/>
    </location>
</feature>
<dbReference type="EnsemblMetazoa" id="XM_028279194.2">
    <property type="protein sequence ID" value="XP_028134995.1"/>
    <property type="gene ID" value="LOC114329916"/>
</dbReference>
<comment type="subcellular location">
    <subcellularLocation>
        <location evidence="1 10">Nucleus</location>
    </subcellularLocation>
</comment>
<comment type="function">
    <text evidence="10">Component of the transcription regulatory histone acetylation (HAT) complex SAGA, a multiprotein complex that activates transcription by remodeling chromatin and mediating histone acetylation and deubiquitination. Within the SAGA complex, participates in a subcomplex that specifically deubiquitinates histone H2B. The SAGA complex is recruited to specific gene promoters by activators, where it is required for transcription.</text>
</comment>
<evidence type="ECO:0000256" key="1">
    <source>
        <dbReference type="ARBA" id="ARBA00004123"/>
    </source>
</evidence>
<feature type="region of interest" description="Disordered" evidence="11">
    <location>
        <begin position="131"/>
        <end position="187"/>
    </location>
</feature>
<feature type="compositionally biased region" description="Low complexity" evidence="11">
    <location>
        <begin position="209"/>
        <end position="223"/>
    </location>
</feature>
<evidence type="ECO:0000313" key="12">
    <source>
        <dbReference type="EnsemblMetazoa" id="XP_028134995.1"/>
    </source>
</evidence>
<dbReference type="GO" id="GO:0000124">
    <property type="term" value="C:SAGA complex"/>
    <property type="evidence" value="ECO:0007669"/>
    <property type="project" value="TreeGrafter"/>
</dbReference>
<name>A0A6P7FPV8_DIAVI</name>
<keyword evidence="6" id="KW-0805">Transcription regulation</keyword>
<keyword evidence="8" id="KW-0804">Transcription</keyword>
<evidence type="ECO:0000256" key="8">
    <source>
        <dbReference type="ARBA" id="ARBA00023163"/>
    </source>
</evidence>
<dbReference type="OrthoDB" id="21557at2759"/>
<evidence type="ECO:0000256" key="6">
    <source>
        <dbReference type="ARBA" id="ARBA00023015"/>
    </source>
</evidence>
<feature type="compositionally biased region" description="Basic residues" evidence="11">
    <location>
        <begin position="224"/>
        <end position="240"/>
    </location>
</feature>
<accession>A0A6P7FPV8</accession>
<dbReference type="AlphaFoldDB" id="A0A6P7FPV8"/>
<comment type="subunit">
    <text evidence="10">Component of some SAGA transcription coactivator-HAT complexes.</text>
</comment>
<dbReference type="GO" id="GO:0008270">
    <property type="term" value="F:zinc ion binding"/>
    <property type="evidence" value="ECO:0007669"/>
    <property type="project" value="UniProtKB-KW"/>
</dbReference>
<comment type="similarity">
    <text evidence="10">Belongs to the SGF11 family.</text>
</comment>
<evidence type="ECO:0000256" key="9">
    <source>
        <dbReference type="ARBA" id="ARBA00023242"/>
    </source>
</evidence>
<reference evidence="12" key="2">
    <citation type="submission" date="2025-05" db="UniProtKB">
        <authorList>
            <consortium name="EnsemblMetazoa"/>
        </authorList>
    </citation>
    <scope>IDENTIFICATION</scope>
</reference>
<protein>
    <recommendedName>
        <fullName evidence="10">SAGA-associated factor 11</fullName>
    </recommendedName>
</protein>
<sequence>MSERKSKFGQKQLFNYLSKDFHELVNNKQAMRAAMDTFLNNLIDELTLGIIFDVHRKHKINAFDLDVDENSEDVDAVDFEYLSHNTKKNQDCVCPNCDRAVAATRFASHLETCMGLGRTSRNASRRAVCSSKDNTTYSGLPSDDDDDVNWGSVKQRKKKKDKNGTKKGRGTPKKNYDQSDSIDSLNVDIEGEDEELTNLRDILRLQDHSNSTSPADSASSSGSTKKKEKSKNKKSNKRERRSPSPNSTLD</sequence>
<dbReference type="Proteomes" id="UP001652700">
    <property type="component" value="Unplaced"/>
</dbReference>